<evidence type="ECO:0000256" key="1">
    <source>
        <dbReference type="SAM" id="MobiDB-lite"/>
    </source>
</evidence>
<evidence type="ECO:0000313" key="3">
    <source>
        <dbReference type="EMBL" id="SVB64499.1"/>
    </source>
</evidence>
<dbReference type="PANTHER" id="PTHR11895:SF76">
    <property type="entry name" value="INDOLEACETAMIDE HYDROLASE"/>
    <property type="match status" value="1"/>
</dbReference>
<accession>A0A382FPC2</accession>
<dbReference type="Gene3D" id="3.90.1300.10">
    <property type="entry name" value="Amidase signature (AS) domain"/>
    <property type="match status" value="1"/>
</dbReference>
<dbReference type="InterPro" id="IPR020556">
    <property type="entry name" value="Amidase_CS"/>
</dbReference>
<gene>
    <name evidence="3" type="ORF">METZ01_LOCUS217353</name>
</gene>
<dbReference type="PROSITE" id="PS00571">
    <property type="entry name" value="AMIDASES"/>
    <property type="match status" value="1"/>
</dbReference>
<dbReference type="Pfam" id="PF01425">
    <property type="entry name" value="Amidase"/>
    <property type="match status" value="1"/>
</dbReference>
<protein>
    <recommendedName>
        <fullName evidence="2">Amidase domain-containing protein</fullName>
    </recommendedName>
</protein>
<name>A0A382FPC2_9ZZZZ</name>
<organism evidence="3">
    <name type="scientific">marine metagenome</name>
    <dbReference type="NCBI Taxonomy" id="408172"/>
    <lineage>
        <taxon>unclassified sequences</taxon>
        <taxon>metagenomes</taxon>
        <taxon>ecological metagenomes</taxon>
    </lineage>
</organism>
<evidence type="ECO:0000259" key="2">
    <source>
        <dbReference type="Pfam" id="PF01425"/>
    </source>
</evidence>
<dbReference type="GO" id="GO:0003824">
    <property type="term" value="F:catalytic activity"/>
    <property type="evidence" value="ECO:0007669"/>
    <property type="project" value="InterPro"/>
</dbReference>
<dbReference type="InterPro" id="IPR000120">
    <property type="entry name" value="Amidase"/>
</dbReference>
<proteinExistence type="predicted"/>
<dbReference type="PANTHER" id="PTHR11895">
    <property type="entry name" value="TRANSAMIDASE"/>
    <property type="match status" value="1"/>
</dbReference>
<feature type="domain" description="Amidase" evidence="2">
    <location>
        <begin position="25"/>
        <end position="370"/>
    </location>
</feature>
<dbReference type="EMBL" id="UINC01050937">
    <property type="protein sequence ID" value="SVB64499.1"/>
    <property type="molecule type" value="Genomic_DNA"/>
</dbReference>
<dbReference type="InterPro" id="IPR023631">
    <property type="entry name" value="Amidase_dom"/>
</dbReference>
<feature type="region of interest" description="Disordered" evidence="1">
    <location>
        <begin position="121"/>
        <end position="142"/>
    </location>
</feature>
<feature type="non-terminal residue" evidence="3">
    <location>
        <position position="372"/>
    </location>
</feature>
<reference evidence="3" key="1">
    <citation type="submission" date="2018-05" db="EMBL/GenBank/DDBJ databases">
        <authorList>
            <person name="Lanie J.A."/>
            <person name="Ng W.-L."/>
            <person name="Kazmierczak K.M."/>
            <person name="Andrzejewski T.M."/>
            <person name="Davidsen T.M."/>
            <person name="Wayne K.J."/>
            <person name="Tettelin H."/>
            <person name="Glass J.I."/>
            <person name="Rusch D."/>
            <person name="Podicherti R."/>
            <person name="Tsui H.-C.T."/>
            <person name="Winkler M.E."/>
        </authorList>
    </citation>
    <scope>NUCLEOTIDE SEQUENCE</scope>
</reference>
<dbReference type="SUPFAM" id="SSF75304">
    <property type="entry name" value="Amidase signature (AS) enzymes"/>
    <property type="match status" value="1"/>
</dbReference>
<dbReference type="InterPro" id="IPR036928">
    <property type="entry name" value="AS_sf"/>
</dbReference>
<sequence>MDLAGLPATEQRTLLETGQASCRELLADCRTHAELTEPVVNAIPTVDWEGAEDLAGRLDNDSALLADAPLRGLVTAFKDLLPTAGMRTTFGSLAYADHVPGKDHPLVTAIRASGMVSVGKTNTPELGSGSQTFNPVLGTTRNPWDPTRTSGGSSGGAAAALACGSLSLADGSDLGGSLRNPASFCGVVGFRPSSGSIPHEEPRPSVIRMSTVGPMGRTVGDVALFHGVLVGDLDLLTPVDPPRVAYSPDLGGLPVDPEVRRVTEVAVNALADAGWRVDEAEPDLSASDKPFDVLRGLSYWLSWAHLVDDERIKQSCRYEIGVGRDLSEEDRVSAVAEEERYRSLWADFFTGSESFDLLLAPVSQVPPFPVGW</sequence>
<dbReference type="AlphaFoldDB" id="A0A382FPC2"/>